<dbReference type="InterPro" id="IPR030559">
    <property type="entry name" value="PolZ_Rev3"/>
</dbReference>
<feature type="domain" description="DNA-directed DNA polymerase family B multifunctional" evidence="6">
    <location>
        <begin position="91"/>
        <end position="361"/>
    </location>
</feature>
<comment type="caution">
    <text evidence="7">The sequence shown here is derived from an EMBL/GenBank/DDBJ whole genome shotgun (WGS) entry which is preliminary data.</text>
</comment>
<protein>
    <recommendedName>
        <fullName evidence="5">DNA polymerase</fullName>
        <ecNumber evidence="5">2.7.7.7</ecNumber>
    </recommendedName>
</protein>
<evidence type="ECO:0000256" key="3">
    <source>
        <dbReference type="ARBA" id="ARBA00022695"/>
    </source>
</evidence>
<evidence type="ECO:0000256" key="5">
    <source>
        <dbReference type="RuleBase" id="RU000442"/>
    </source>
</evidence>
<keyword evidence="5" id="KW-0238">DNA-binding</keyword>
<keyword evidence="3 5" id="KW-0548">Nucleotidyltransferase</keyword>
<evidence type="ECO:0000256" key="2">
    <source>
        <dbReference type="ARBA" id="ARBA00022679"/>
    </source>
</evidence>
<keyword evidence="8" id="KW-1185">Reference proteome</keyword>
<dbReference type="Proteomes" id="UP001141327">
    <property type="component" value="Unassembled WGS sequence"/>
</dbReference>
<comment type="catalytic activity">
    <reaction evidence="5">
        <text>DNA(n) + a 2'-deoxyribonucleoside 5'-triphosphate = DNA(n+1) + diphosphate</text>
        <dbReference type="Rhea" id="RHEA:22508"/>
        <dbReference type="Rhea" id="RHEA-COMP:17339"/>
        <dbReference type="Rhea" id="RHEA-COMP:17340"/>
        <dbReference type="ChEBI" id="CHEBI:33019"/>
        <dbReference type="ChEBI" id="CHEBI:61560"/>
        <dbReference type="ChEBI" id="CHEBI:173112"/>
        <dbReference type="EC" id="2.7.7.7"/>
    </reaction>
</comment>
<organism evidence="7 8">
    <name type="scientific">Paratrimastix pyriformis</name>
    <dbReference type="NCBI Taxonomy" id="342808"/>
    <lineage>
        <taxon>Eukaryota</taxon>
        <taxon>Metamonada</taxon>
        <taxon>Preaxostyla</taxon>
        <taxon>Paratrimastigidae</taxon>
        <taxon>Paratrimastix</taxon>
    </lineage>
</organism>
<reference evidence="7" key="1">
    <citation type="journal article" date="2022" name="bioRxiv">
        <title>Genomics of Preaxostyla Flagellates Illuminates Evolutionary Transitions and the Path Towards Mitochondrial Loss.</title>
        <authorList>
            <person name="Novak L.V.F."/>
            <person name="Treitli S.C."/>
            <person name="Pyrih J."/>
            <person name="Halakuc P."/>
            <person name="Pipaliya S.V."/>
            <person name="Vacek V."/>
            <person name="Brzon O."/>
            <person name="Soukal P."/>
            <person name="Eme L."/>
            <person name="Dacks J.B."/>
            <person name="Karnkowska A."/>
            <person name="Elias M."/>
            <person name="Hampl V."/>
        </authorList>
    </citation>
    <scope>NUCLEOTIDE SEQUENCE</scope>
    <source>
        <strain evidence="7">RCP-MX</strain>
    </source>
</reference>
<accession>A0ABQ8UKC5</accession>
<sequence>MGRVVVPMWRFARRQFRLASNSIQAAAWEIMGIRLPAFSCAHVAAWYRAPAQRWRALQAHMSHCAVVLRMAALLELVTQVSELARVNGCLFEAILVRGSQFRVEALLGRLTKPRNFVMPSPSRHQVFGQSAPQCVPLVMEPRSGMHGPVAVLDFQSLYPSIMIAYNYCYSTCVGCPPPAGRVAKRLRRLGVTALDVGELDPDALRPHIHVAPNGVGFLKRSARVGVVPRMLAELLETRVMTKAAGRLARDKAEERVLAARQLAFKLICNVTYGYTGAGYSGRMPCVELADAVVQTARQTLEMAVRTAESHAGYRVLYGDTDSLFVAMPPGCSVAEAFRRGAELADEVTRGNPAPVRLMMEKHQQRRPAMGGLWRRMWAGRAGQVYDPVILVTKKRYCGLRYSDPAGGPVFESKGLETIRRDQCPLTQRILTAAITRVLETRRVDAAREPLLRALAEVGGHRVPLHEFVFRREVRQGYRTRTLPPAATVAAQNPAIHTSHGERVAYVVVARDPRRGWWTWSFRRATPSSRDRLTIRLSGALGCVSWHGRSTDLRIHVSYYITRQILPPEPRPVAPRGSWPATRYRCRCPLVAPGRAGSWGTPPGWPLAAAAALASRPPCTATPSGRPAWPAAARRLWRGAAPCRGRPQLAGGPRAGAAPLLPMPLCRQCARSPTLGVLAILRQVAKCEAAAHRARQRCLRCMAGLADRGSGREGLEGRQGSPMGGDLPCACPPGSPCTCLGVGCLSDDCPFFYWGHRAGADLLAARWNWARSGLLDLGPPSPAPAPAPSHNPATT</sequence>
<feature type="domain" description="DNA-directed DNA polymerase family B multifunctional" evidence="6">
    <location>
        <begin position="383"/>
        <end position="566"/>
    </location>
</feature>
<dbReference type="PANTHER" id="PTHR45812:SF1">
    <property type="entry name" value="DNA POLYMERASE ZETA CATALYTIC SUBUNIT"/>
    <property type="match status" value="1"/>
</dbReference>
<evidence type="ECO:0000313" key="8">
    <source>
        <dbReference type="Proteomes" id="UP001141327"/>
    </source>
</evidence>
<dbReference type="SUPFAM" id="SSF53098">
    <property type="entry name" value="Ribonuclease H-like"/>
    <property type="match status" value="1"/>
</dbReference>
<dbReference type="EMBL" id="JAPMOS010000018">
    <property type="protein sequence ID" value="KAJ4459673.1"/>
    <property type="molecule type" value="Genomic_DNA"/>
</dbReference>
<keyword evidence="4 5" id="KW-0239">DNA-directed DNA polymerase</keyword>
<dbReference type="InterPro" id="IPR042087">
    <property type="entry name" value="DNA_pol_B_thumb"/>
</dbReference>
<dbReference type="SMART" id="SM00486">
    <property type="entry name" value="POLBc"/>
    <property type="match status" value="1"/>
</dbReference>
<evidence type="ECO:0000256" key="1">
    <source>
        <dbReference type="ARBA" id="ARBA00005755"/>
    </source>
</evidence>
<proteinExistence type="inferred from homology"/>
<dbReference type="InterPro" id="IPR023211">
    <property type="entry name" value="DNA_pol_palm_dom_sf"/>
</dbReference>
<evidence type="ECO:0000313" key="7">
    <source>
        <dbReference type="EMBL" id="KAJ4459673.1"/>
    </source>
</evidence>
<keyword evidence="2 5" id="KW-0808">Transferase</keyword>
<evidence type="ECO:0000259" key="6">
    <source>
        <dbReference type="Pfam" id="PF00136"/>
    </source>
</evidence>
<dbReference type="Gene3D" id="3.90.1600.10">
    <property type="entry name" value="Palm domain of DNA polymerase"/>
    <property type="match status" value="1"/>
</dbReference>
<dbReference type="Gene3D" id="1.10.132.60">
    <property type="entry name" value="DNA polymerase family B, C-terminal domain"/>
    <property type="match status" value="1"/>
</dbReference>
<comment type="similarity">
    <text evidence="1 5">Belongs to the DNA polymerase type-B family.</text>
</comment>
<dbReference type="InterPro" id="IPR017964">
    <property type="entry name" value="DNA-dir_DNA_pol_B_CS"/>
</dbReference>
<gene>
    <name evidence="7" type="ORF">PAPYR_4426</name>
</gene>
<dbReference type="EC" id="2.7.7.7" evidence="5"/>
<dbReference type="Gene3D" id="3.30.420.10">
    <property type="entry name" value="Ribonuclease H-like superfamily/Ribonuclease H"/>
    <property type="match status" value="1"/>
</dbReference>
<dbReference type="InterPro" id="IPR036397">
    <property type="entry name" value="RNaseH_sf"/>
</dbReference>
<evidence type="ECO:0000256" key="4">
    <source>
        <dbReference type="ARBA" id="ARBA00022932"/>
    </source>
</evidence>
<dbReference type="InterPro" id="IPR006172">
    <property type="entry name" value="DNA-dir_DNA_pol_B"/>
</dbReference>
<dbReference type="PROSITE" id="PS00116">
    <property type="entry name" value="DNA_POLYMERASE_B"/>
    <property type="match status" value="1"/>
</dbReference>
<dbReference type="Pfam" id="PF00136">
    <property type="entry name" value="DNA_pol_B"/>
    <property type="match status" value="2"/>
</dbReference>
<dbReference type="PANTHER" id="PTHR45812">
    <property type="entry name" value="DNA POLYMERASE ZETA CATALYTIC SUBUNIT"/>
    <property type="match status" value="1"/>
</dbReference>
<dbReference type="Gene3D" id="1.10.287.690">
    <property type="entry name" value="Helix hairpin bin"/>
    <property type="match status" value="1"/>
</dbReference>
<dbReference type="SUPFAM" id="SSF56672">
    <property type="entry name" value="DNA/RNA polymerases"/>
    <property type="match status" value="1"/>
</dbReference>
<name>A0ABQ8UKC5_9EUKA</name>
<keyword evidence="5" id="KW-0235">DNA replication</keyword>
<dbReference type="InterPro" id="IPR043502">
    <property type="entry name" value="DNA/RNA_pol_sf"/>
</dbReference>
<dbReference type="InterPro" id="IPR006134">
    <property type="entry name" value="DNA-dir_DNA_pol_B_multi_dom"/>
</dbReference>
<dbReference type="InterPro" id="IPR012337">
    <property type="entry name" value="RNaseH-like_sf"/>
</dbReference>
<dbReference type="PRINTS" id="PR00106">
    <property type="entry name" value="DNAPOLB"/>
</dbReference>